<gene>
    <name evidence="2" type="ORF">NPIL_94171</name>
</gene>
<sequence length="113" mass="13078">MLKPRFIDSRRISQPRASSEPPRFITIIKLLRQYHGSLISPPVHRSPPISAVHPSNRRVLFEFRRPPPEHPSSTARIIIITRSTPYRRVSYVLDHAPFADQTNRSGLKPPVRR</sequence>
<comment type="caution">
    <text evidence="2">The sequence shown here is derived from an EMBL/GenBank/DDBJ whole genome shotgun (WGS) entry which is preliminary data.</text>
</comment>
<proteinExistence type="predicted"/>
<dbReference type="EMBL" id="BMAW01110691">
    <property type="protein sequence ID" value="GFT44458.1"/>
    <property type="molecule type" value="Genomic_DNA"/>
</dbReference>
<evidence type="ECO:0000313" key="2">
    <source>
        <dbReference type="EMBL" id="GFT44458.1"/>
    </source>
</evidence>
<keyword evidence="3" id="KW-1185">Reference proteome</keyword>
<reference evidence="2" key="1">
    <citation type="submission" date="2020-08" db="EMBL/GenBank/DDBJ databases">
        <title>Multicomponent nature underlies the extraordinary mechanical properties of spider dragline silk.</title>
        <authorList>
            <person name="Kono N."/>
            <person name="Nakamura H."/>
            <person name="Mori M."/>
            <person name="Yoshida Y."/>
            <person name="Ohtoshi R."/>
            <person name="Malay A.D."/>
            <person name="Moran D.A.P."/>
            <person name="Tomita M."/>
            <person name="Numata K."/>
            <person name="Arakawa K."/>
        </authorList>
    </citation>
    <scope>NUCLEOTIDE SEQUENCE</scope>
</reference>
<feature type="compositionally biased region" description="Basic and acidic residues" evidence="1">
    <location>
        <begin position="1"/>
        <end position="11"/>
    </location>
</feature>
<name>A0A8X6P257_NEPPI</name>
<evidence type="ECO:0000313" key="3">
    <source>
        <dbReference type="Proteomes" id="UP000887013"/>
    </source>
</evidence>
<dbReference type="Proteomes" id="UP000887013">
    <property type="component" value="Unassembled WGS sequence"/>
</dbReference>
<dbReference type="AlphaFoldDB" id="A0A8X6P257"/>
<evidence type="ECO:0000256" key="1">
    <source>
        <dbReference type="SAM" id="MobiDB-lite"/>
    </source>
</evidence>
<accession>A0A8X6P257</accession>
<protein>
    <submittedName>
        <fullName evidence="2">Uncharacterized protein</fullName>
    </submittedName>
</protein>
<organism evidence="2 3">
    <name type="scientific">Nephila pilipes</name>
    <name type="common">Giant wood spider</name>
    <name type="synonym">Nephila maculata</name>
    <dbReference type="NCBI Taxonomy" id="299642"/>
    <lineage>
        <taxon>Eukaryota</taxon>
        <taxon>Metazoa</taxon>
        <taxon>Ecdysozoa</taxon>
        <taxon>Arthropoda</taxon>
        <taxon>Chelicerata</taxon>
        <taxon>Arachnida</taxon>
        <taxon>Araneae</taxon>
        <taxon>Araneomorphae</taxon>
        <taxon>Entelegynae</taxon>
        <taxon>Araneoidea</taxon>
        <taxon>Nephilidae</taxon>
        <taxon>Nephila</taxon>
    </lineage>
</organism>
<feature type="region of interest" description="Disordered" evidence="1">
    <location>
        <begin position="1"/>
        <end position="20"/>
    </location>
</feature>